<keyword evidence="3" id="KW-1185">Reference proteome</keyword>
<evidence type="ECO:0000313" key="3">
    <source>
        <dbReference type="Proteomes" id="UP001368618"/>
    </source>
</evidence>
<sequence>MMKKKITMINLMLIIIFLGIIISIIFNMVNNYFNIDFLRGKIINLVKKCFNFN</sequence>
<name>A0ABZ2H0B8_9GAMM</name>
<organism evidence="2 3">
    <name type="scientific">Candidatus Legionella polyplacis</name>
    <dbReference type="NCBI Taxonomy" id="2005262"/>
    <lineage>
        <taxon>Bacteria</taxon>
        <taxon>Pseudomonadati</taxon>
        <taxon>Pseudomonadota</taxon>
        <taxon>Gammaproteobacteria</taxon>
        <taxon>Legionellales</taxon>
        <taxon>Legionellaceae</taxon>
        <taxon>Legionella</taxon>
    </lineage>
</organism>
<keyword evidence="1" id="KW-0472">Membrane</keyword>
<reference evidence="2" key="1">
    <citation type="submission" date="2023-09" db="EMBL/GenBank/DDBJ databases">
        <title>Genomes of two closely related lineages of the louse Polyplax serrata with different host specificities.</title>
        <authorList>
            <person name="Martinu J."/>
            <person name="Tarabai H."/>
            <person name="Stefka J."/>
            <person name="Hypsa V."/>
        </authorList>
    </citation>
    <scope>NUCLEOTIDE SEQUENCE [LARGE SCALE GENOMIC DNA]</scope>
    <source>
        <strain evidence="2">98ZLc_SE</strain>
    </source>
</reference>
<gene>
    <name evidence="2" type="ORF">RQL39_02475</name>
</gene>
<dbReference type="EMBL" id="CP135137">
    <property type="protein sequence ID" value="WWR11528.1"/>
    <property type="molecule type" value="Genomic_DNA"/>
</dbReference>
<accession>A0ABZ2H0B8</accession>
<dbReference type="Proteomes" id="UP001368618">
    <property type="component" value="Chromosome"/>
</dbReference>
<evidence type="ECO:0000256" key="1">
    <source>
        <dbReference type="SAM" id="Phobius"/>
    </source>
</evidence>
<feature type="transmembrane region" description="Helical" evidence="1">
    <location>
        <begin position="7"/>
        <end position="29"/>
    </location>
</feature>
<keyword evidence="1" id="KW-0812">Transmembrane</keyword>
<keyword evidence="1" id="KW-1133">Transmembrane helix</keyword>
<protein>
    <submittedName>
        <fullName evidence="2">Uncharacterized protein</fullName>
    </submittedName>
</protein>
<dbReference type="RefSeq" id="WP_338516098.1">
    <property type="nucleotide sequence ID" value="NZ_CP135137.1"/>
</dbReference>
<proteinExistence type="predicted"/>
<evidence type="ECO:0000313" key="2">
    <source>
        <dbReference type="EMBL" id="WWR11528.1"/>
    </source>
</evidence>